<organism evidence="3">
    <name type="scientific">Gongylonema pulchrum</name>
    <dbReference type="NCBI Taxonomy" id="637853"/>
    <lineage>
        <taxon>Eukaryota</taxon>
        <taxon>Metazoa</taxon>
        <taxon>Ecdysozoa</taxon>
        <taxon>Nematoda</taxon>
        <taxon>Chromadorea</taxon>
        <taxon>Rhabditida</taxon>
        <taxon>Spirurina</taxon>
        <taxon>Spiruromorpha</taxon>
        <taxon>Spiruroidea</taxon>
        <taxon>Gongylonematidae</taxon>
        <taxon>Gongylonema</taxon>
    </lineage>
</organism>
<keyword evidence="2" id="KW-1185">Reference proteome</keyword>
<reference evidence="1 2" key="2">
    <citation type="submission" date="2018-11" db="EMBL/GenBank/DDBJ databases">
        <authorList>
            <consortium name="Pathogen Informatics"/>
        </authorList>
    </citation>
    <scope>NUCLEOTIDE SEQUENCE [LARGE SCALE GENOMIC DNA]</scope>
</reference>
<dbReference type="AlphaFoldDB" id="A0A183CZI4"/>
<evidence type="ECO:0000313" key="2">
    <source>
        <dbReference type="Proteomes" id="UP000271098"/>
    </source>
</evidence>
<evidence type="ECO:0000313" key="3">
    <source>
        <dbReference type="WBParaSite" id="GPUH_0000188001-mRNA-1"/>
    </source>
</evidence>
<dbReference type="Proteomes" id="UP000271098">
    <property type="component" value="Unassembled WGS sequence"/>
</dbReference>
<evidence type="ECO:0000313" key="1">
    <source>
        <dbReference type="EMBL" id="VDK31137.1"/>
    </source>
</evidence>
<proteinExistence type="predicted"/>
<dbReference type="WBParaSite" id="GPUH_0000188001-mRNA-1">
    <property type="protein sequence ID" value="GPUH_0000188001-mRNA-1"/>
    <property type="gene ID" value="GPUH_0000188001"/>
</dbReference>
<gene>
    <name evidence="1" type="ORF">GPUH_LOCUS1874</name>
</gene>
<reference evidence="3" key="1">
    <citation type="submission" date="2016-06" db="UniProtKB">
        <authorList>
            <consortium name="WormBaseParasite"/>
        </authorList>
    </citation>
    <scope>IDENTIFICATION</scope>
</reference>
<name>A0A183CZI4_9BILA</name>
<dbReference type="EMBL" id="UYRT01002510">
    <property type="protein sequence ID" value="VDK31137.1"/>
    <property type="molecule type" value="Genomic_DNA"/>
</dbReference>
<accession>A0A183CZI4</accession>
<protein>
    <submittedName>
        <fullName evidence="1 3">Uncharacterized protein</fullName>
    </submittedName>
</protein>
<sequence length="91" mass="10154">MEVLRMSSLSADGQVFFEWPDRVNGPVIRAGTLSDLGRVHFVPSANCTDDCYVGKNYINATVVIETDKVFVVVIIFFRYADAFVLHPSHTS</sequence>